<comment type="caution">
    <text evidence="1">The sequence shown here is derived from an EMBL/GenBank/DDBJ whole genome shotgun (WGS) entry which is preliminary data.</text>
</comment>
<evidence type="ECO:0000313" key="2">
    <source>
        <dbReference type="Proteomes" id="UP000054988"/>
    </source>
</evidence>
<evidence type="ECO:0000313" key="1">
    <source>
        <dbReference type="EMBL" id="KTB35073.1"/>
    </source>
</evidence>
<protein>
    <submittedName>
        <fullName evidence="1">Uncharacterized protein</fullName>
    </submittedName>
</protein>
<reference evidence="1 2" key="1">
    <citation type="submission" date="2015-12" db="EMBL/GenBank/DDBJ databases">
        <title>Draft genome sequence of Moniliophthora roreri, the causal agent of frosty pod rot of cacao.</title>
        <authorList>
            <person name="Aime M.C."/>
            <person name="Diaz-Valderrama J.R."/>
            <person name="Kijpornyongpan T."/>
            <person name="Phillips-Mora W."/>
        </authorList>
    </citation>
    <scope>NUCLEOTIDE SEQUENCE [LARGE SCALE GENOMIC DNA]</scope>
    <source>
        <strain evidence="1 2">MCA 2952</strain>
    </source>
</reference>
<name>A0A0W0FFK6_MONRR</name>
<proteinExistence type="predicted"/>
<sequence>MAPQRLFDIHFWLLVHGPPLRQRIKAGRKIPGSALNYYSHLSYSTLALNLTMQFNNLFLSTIVAAVSVSSAYAALVPRQDSPTCGTTGDASLDDCRDLVNSQWSNLNYENTCTFGVSTAYNPICHPGNCCVYVTVDTLSQDDVQNAARTIVNGCASESTNTVNGVINVNSDARVCIGNGDACGDCFED</sequence>
<dbReference type="eggNOG" id="ENOG502STP9">
    <property type="taxonomic scope" value="Eukaryota"/>
</dbReference>
<organism evidence="1 2">
    <name type="scientific">Moniliophthora roreri</name>
    <name type="common">Frosty pod rot fungus</name>
    <name type="synonym">Monilia roreri</name>
    <dbReference type="NCBI Taxonomy" id="221103"/>
    <lineage>
        <taxon>Eukaryota</taxon>
        <taxon>Fungi</taxon>
        <taxon>Dikarya</taxon>
        <taxon>Basidiomycota</taxon>
        <taxon>Agaricomycotina</taxon>
        <taxon>Agaricomycetes</taxon>
        <taxon>Agaricomycetidae</taxon>
        <taxon>Agaricales</taxon>
        <taxon>Marasmiineae</taxon>
        <taxon>Marasmiaceae</taxon>
        <taxon>Moniliophthora</taxon>
    </lineage>
</organism>
<dbReference type="EMBL" id="LATX01002019">
    <property type="protein sequence ID" value="KTB35073.1"/>
    <property type="molecule type" value="Genomic_DNA"/>
</dbReference>
<dbReference type="Proteomes" id="UP000054988">
    <property type="component" value="Unassembled WGS sequence"/>
</dbReference>
<dbReference type="AlphaFoldDB" id="A0A0W0FFK6"/>
<accession>A0A0W0FFK6</accession>
<gene>
    <name evidence="1" type="ORF">WG66_12407</name>
</gene>